<dbReference type="PANTHER" id="PTHR37544:SF1">
    <property type="entry name" value="PHOSPHORIBOSYLAMINOIMIDAZOLE-SUCCINOCARBOXAMIDE SYNTHASE"/>
    <property type="match status" value="1"/>
</dbReference>
<keyword evidence="4" id="KW-1185">Reference proteome</keyword>
<sequence length="1321" mass="144677">MEVEFDTQRHASAPSRTTETSCTSIGHPKAMWQSAWLYKQTLIAFIFLLTFLLISLFLLWRYDVTHHGIRLTLSSNHYIWTYGPTAILVGVASIWRQIDYQCKSAQPWLCMQDRVSSAEDSVLMDYISPLQITSFCRAASKRHWPVLCSVLGFATLKIIVLASTSLLLPSDTLLAKSYDARLLTSFDASRFWETIPLKPFGNRTSRGIIKAQLNAHESAYANVSTDPVSAYWSLSRSDVSYPLGAKGGLAFQVFEATNADEAIKKLSMPVDTFVPNVTCEVPKWARFRDASGGPDFIQLELDTQTCSVGRGKYDYDPFTDTGGSVDVIAVPENDVSCPKGCWPYHLVVFPDNDVFCPGECLPYPSSFTIQRVNCADPSNWKEPRALNNTTPHDFRFAVIAANLSTPFVYENGFKFLGKSVLQAAVVLCNIDYNIIKAMAVQDLEGGTYSIPGEYKGVHGQHLPGLSGLELSELVYATLCEAAALRASFLDRAWGLPDSDASAPFFTVMASHLNNSNWESFFDTAVLRVAAENTFAGIASQLMQQSFLQQASILAVSEGVYQEVRLHVSHISLGIMAAGFLVLTLVTAMITLTATGQVISQDPRSTATHASILAASPSLQSLLHESGRLRTSELKTLLARSNFRTAVGERFRIVAFHREAAYDCPLKPQETKTGTWLPLSARLPFVALMLTLPVMAIGALEILYRISIAHKGLAEAPADFFLTSSGVRLLSSLVILLIVACFNSLDFTVITFAPFGSLRNGAASASRGMLANLQGVTPLLVLYHSVKHGQFGVALSTLATLVGSLLAIFGSGLWVLNDRVIFDSNVTTVANHTWNLTPSNASIVGIGAAQFLDDVIRGVASLPSNVWNDLVFPNISEIALSTASTDFTPGLLNTAATNFTLTVPALRPELDCDTIPSQMINTTIGLDASIVGFEAHWDLPTGCYGGPDANRTYTKVWGSLKEWELPTWYGTFNDVHMGPWNITNFSNSEFGEGIEGGLVRDQADNPLGCPSIVAVFGYFNNLSHPVQNDITVLVCNQKIQQVETKVVYLGDPRNGIVSLSQPPITNESTATYLTNGTESIYAFNYRIEYDLTWELAPFAKDSEEIRIDNFFNHIIHGPTGIPREELLGLANAPRLLEAIQSLYKRYMVHVISRNFSQPIESPGLRQGPESRVITGTATRETERLTVDYPSKLALQITLAIMVILSGIAFRLANLRGTLPRNPCSIASVMGFLAGSELCSSRSVLPEGAEWMSLGELEKSLDGYFFSLGWWKQQAGSTDSETGNNSVNMNQNDISQQANMNTRTRFGIDMGTPLELGYRGKEA</sequence>
<accession>A0A1W2TL90</accession>
<name>A0A1W2TL90_ROSNE</name>
<proteinExistence type="predicted"/>
<organism evidence="3">
    <name type="scientific">Rosellinia necatrix</name>
    <name type="common">White root-rot fungus</name>
    <dbReference type="NCBI Taxonomy" id="77044"/>
    <lineage>
        <taxon>Eukaryota</taxon>
        <taxon>Fungi</taxon>
        <taxon>Dikarya</taxon>
        <taxon>Ascomycota</taxon>
        <taxon>Pezizomycotina</taxon>
        <taxon>Sordariomycetes</taxon>
        <taxon>Xylariomycetidae</taxon>
        <taxon>Xylariales</taxon>
        <taxon>Xylariaceae</taxon>
        <taxon>Rosellinia</taxon>
    </lineage>
</organism>
<feature type="transmembrane region" description="Helical" evidence="2">
    <location>
        <begin position="144"/>
        <end position="168"/>
    </location>
</feature>
<keyword evidence="2" id="KW-0812">Transmembrane</keyword>
<feature type="transmembrane region" description="Helical" evidence="2">
    <location>
        <begin position="570"/>
        <end position="593"/>
    </location>
</feature>
<feature type="transmembrane region" description="Helical" evidence="2">
    <location>
        <begin position="79"/>
        <end position="98"/>
    </location>
</feature>
<evidence type="ECO:0000313" key="4">
    <source>
        <dbReference type="Proteomes" id="UP000054516"/>
    </source>
</evidence>
<dbReference type="OMA" id="DIWERQD"/>
<evidence type="ECO:0000256" key="2">
    <source>
        <dbReference type="SAM" id="Phobius"/>
    </source>
</evidence>
<dbReference type="EMBL" id="DF977479">
    <property type="protein sequence ID" value="GAP89056.1"/>
    <property type="molecule type" value="Genomic_DNA"/>
</dbReference>
<feature type="transmembrane region" description="Helical" evidence="2">
    <location>
        <begin position="684"/>
        <end position="703"/>
    </location>
</feature>
<feature type="transmembrane region" description="Helical" evidence="2">
    <location>
        <begin position="1191"/>
        <end position="1211"/>
    </location>
</feature>
<keyword evidence="2" id="KW-0472">Membrane</keyword>
<feature type="region of interest" description="Disordered" evidence="1">
    <location>
        <begin position="1"/>
        <end position="21"/>
    </location>
</feature>
<dbReference type="OrthoDB" id="5332281at2759"/>
<feature type="transmembrane region" description="Helical" evidence="2">
    <location>
        <begin position="41"/>
        <end position="59"/>
    </location>
</feature>
<dbReference type="PANTHER" id="PTHR37544">
    <property type="entry name" value="SPRAY-RELATED"/>
    <property type="match status" value="1"/>
</dbReference>
<dbReference type="InterPro" id="IPR021840">
    <property type="entry name" value="DUF3433"/>
</dbReference>
<dbReference type="STRING" id="77044.A0A1W2TL90"/>
<protein>
    <submittedName>
        <fullName evidence="3">Uncharacterized protein</fullName>
    </submittedName>
</protein>
<gene>
    <name evidence="3" type="ORF">SAMD00023353_3401450</name>
</gene>
<feature type="transmembrane region" description="Helical" evidence="2">
    <location>
        <begin position="724"/>
        <end position="744"/>
    </location>
</feature>
<dbReference type="Pfam" id="PF11915">
    <property type="entry name" value="DUF3433"/>
    <property type="match status" value="2"/>
</dbReference>
<evidence type="ECO:0000313" key="3">
    <source>
        <dbReference type="EMBL" id="GAP89056.1"/>
    </source>
</evidence>
<keyword evidence="2" id="KW-1133">Transmembrane helix</keyword>
<dbReference type="Proteomes" id="UP000054516">
    <property type="component" value="Unassembled WGS sequence"/>
</dbReference>
<feature type="transmembrane region" description="Helical" evidence="2">
    <location>
        <begin position="794"/>
        <end position="815"/>
    </location>
</feature>
<evidence type="ECO:0000256" key="1">
    <source>
        <dbReference type="SAM" id="MobiDB-lite"/>
    </source>
</evidence>
<reference evidence="3" key="1">
    <citation type="submission" date="2016-03" db="EMBL/GenBank/DDBJ databases">
        <title>Draft genome sequence of Rosellinia necatrix.</title>
        <authorList>
            <person name="Kanematsu S."/>
        </authorList>
    </citation>
    <scope>NUCLEOTIDE SEQUENCE [LARGE SCALE GENOMIC DNA]</scope>
    <source>
        <strain evidence="3">W97</strain>
    </source>
</reference>